<dbReference type="InterPro" id="IPR057780">
    <property type="entry name" value="Beta-prop_Vps41"/>
</dbReference>
<evidence type="ECO:0000313" key="3">
    <source>
        <dbReference type="EMBL" id="CAD9316728.1"/>
    </source>
</evidence>
<gene>
    <name evidence="3" type="ORF">DBRI1063_LOCUS3135</name>
</gene>
<dbReference type="SUPFAM" id="SSF50978">
    <property type="entry name" value="WD40 repeat-like"/>
    <property type="match status" value="1"/>
</dbReference>
<feature type="region of interest" description="Disordered" evidence="1">
    <location>
        <begin position="666"/>
        <end position="690"/>
    </location>
</feature>
<feature type="compositionally biased region" description="Low complexity" evidence="1">
    <location>
        <begin position="208"/>
        <end position="224"/>
    </location>
</feature>
<dbReference type="EMBL" id="HBGN01004739">
    <property type="protein sequence ID" value="CAD9316728.1"/>
    <property type="molecule type" value="Transcribed_RNA"/>
</dbReference>
<feature type="compositionally biased region" description="Polar residues" evidence="1">
    <location>
        <begin position="1"/>
        <end position="19"/>
    </location>
</feature>
<feature type="region of interest" description="Disordered" evidence="1">
    <location>
        <begin position="1"/>
        <end position="93"/>
    </location>
</feature>
<dbReference type="PANTHER" id="PTHR12616">
    <property type="entry name" value="VACUOLAR PROTEIN SORTING VPS41"/>
    <property type="match status" value="1"/>
</dbReference>
<dbReference type="GO" id="GO:0005770">
    <property type="term" value="C:late endosome"/>
    <property type="evidence" value="ECO:0007669"/>
    <property type="project" value="TreeGrafter"/>
</dbReference>
<feature type="compositionally biased region" description="Acidic residues" evidence="1">
    <location>
        <begin position="61"/>
        <end position="89"/>
    </location>
</feature>
<dbReference type="GO" id="GO:0034058">
    <property type="term" value="P:endosomal vesicle fusion"/>
    <property type="evidence" value="ECO:0007669"/>
    <property type="project" value="TreeGrafter"/>
</dbReference>
<reference evidence="3" key="1">
    <citation type="submission" date="2021-01" db="EMBL/GenBank/DDBJ databases">
        <authorList>
            <person name="Corre E."/>
            <person name="Pelletier E."/>
            <person name="Niang G."/>
            <person name="Scheremetjew M."/>
            <person name="Finn R."/>
            <person name="Kale V."/>
            <person name="Holt S."/>
            <person name="Cochrane G."/>
            <person name="Meng A."/>
            <person name="Brown T."/>
            <person name="Cohen L."/>
        </authorList>
    </citation>
    <scope>NUCLEOTIDE SEQUENCE</scope>
    <source>
        <strain evidence="3">Pop2</strain>
    </source>
</reference>
<accession>A0A7S2E5M3</accession>
<evidence type="ECO:0000256" key="1">
    <source>
        <dbReference type="SAM" id="MobiDB-lite"/>
    </source>
</evidence>
<feature type="region of interest" description="Disordered" evidence="1">
    <location>
        <begin position="208"/>
        <end position="298"/>
    </location>
</feature>
<name>A0A7S2E5M3_9STRA</name>
<feature type="compositionally biased region" description="Low complexity" evidence="1">
    <location>
        <begin position="51"/>
        <end position="60"/>
    </location>
</feature>
<dbReference type="PANTHER" id="PTHR12616:SF1">
    <property type="entry name" value="VACUOLAR PROTEIN SORTING-ASSOCIATED PROTEIN 41 HOMOLOG"/>
    <property type="match status" value="1"/>
</dbReference>
<dbReference type="GO" id="GO:0006623">
    <property type="term" value="P:protein targeting to vacuole"/>
    <property type="evidence" value="ECO:0007669"/>
    <property type="project" value="InterPro"/>
</dbReference>
<feature type="compositionally biased region" description="Low complexity" evidence="1">
    <location>
        <begin position="401"/>
        <end position="415"/>
    </location>
</feature>
<organism evidence="3">
    <name type="scientific">Ditylum brightwellii</name>
    <dbReference type="NCBI Taxonomy" id="49249"/>
    <lineage>
        <taxon>Eukaryota</taxon>
        <taxon>Sar</taxon>
        <taxon>Stramenopiles</taxon>
        <taxon>Ochrophyta</taxon>
        <taxon>Bacillariophyta</taxon>
        <taxon>Mediophyceae</taxon>
        <taxon>Lithodesmiophycidae</taxon>
        <taxon>Lithodesmiales</taxon>
        <taxon>Lithodesmiaceae</taxon>
        <taxon>Ditylum</taxon>
    </lineage>
</organism>
<dbReference type="InterPro" id="IPR045111">
    <property type="entry name" value="Vps41/Vps8"/>
</dbReference>
<feature type="region of interest" description="Disordered" evidence="1">
    <location>
        <begin position="833"/>
        <end position="857"/>
    </location>
</feature>
<feature type="region of interest" description="Disordered" evidence="1">
    <location>
        <begin position="147"/>
        <end position="177"/>
    </location>
</feature>
<dbReference type="InterPro" id="IPR036322">
    <property type="entry name" value="WD40_repeat_dom_sf"/>
</dbReference>
<dbReference type="GO" id="GO:0030897">
    <property type="term" value="C:HOPS complex"/>
    <property type="evidence" value="ECO:0007669"/>
    <property type="project" value="TreeGrafter"/>
</dbReference>
<dbReference type="Pfam" id="PF23556">
    <property type="entry name" value="TPR_Vps41"/>
    <property type="match status" value="1"/>
</dbReference>
<feature type="compositionally biased region" description="Low complexity" evidence="1">
    <location>
        <begin position="240"/>
        <end position="280"/>
    </location>
</feature>
<dbReference type="GO" id="GO:0016236">
    <property type="term" value="P:macroautophagy"/>
    <property type="evidence" value="ECO:0007669"/>
    <property type="project" value="TreeGrafter"/>
</dbReference>
<feature type="compositionally biased region" description="Polar residues" evidence="1">
    <location>
        <begin position="147"/>
        <end position="158"/>
    </location>
</feature>
<dbReference type="Pfam" id="PF23411">
    <property type="entry name" value="Beta-prop_Vps41"/>
    <property type="match status" value="1"/>
</dbReference>
<feature type="compositionally biased region" description="Acidic residues" evidence="1">
    <location>
        <begin position="668"/>
        <end position="679"/>
    </location>
</feature>
<sequence>MTSTNDKSVVTATNKSGDTTNDDEVNQTAKTKETHNEEEKEEEEQSKKDATSSNATSSTINDDDDSSLDEDDSQYSYYTDDDDEEEEEMPLFKYARLVGSLPRSHPIGEEKLSSPPLEVPCTCMSMGRVTLSSADIAAAAAKVVSTDAQQQQQHSSGLSIIPEETSDATKENRNDTTVASQRRYDVLALGFADGTIRIVDPKTGGSILDSSSSATASGAAPVTSFLSSDGEDGGDVLRVAAPSAGSSSSTASTSPAAAPKATSLFSTFTSTTTPAPATTTKPKETATKSPPPKQYNPKDAIVSLSFDSTGTYLAGINRNGDASIFEFKYTPKSLIISSVNNTTSDRLKSALVEATNAASAVAAAADAAEANPLKTTNTESSGFKNFFSTFATVATAAQTFQTSTSSPTPTTAKSPTAKEKSKPTATATITIDRPIPTSKFHYSRNTHSIPTCCSLDPSYQRRKEKVLLIGFADGRLIMTKRSGMVFRSRVDSVLYQGSITSKRSGGGGGKDDEVYGGVESVVWRGALVAWADSSGIKIYDIEQSQRIAHVDRPTGARCALYPTISSLRPSLFFERSDSLIFAWGDCIMGMKINETSRSAPTGAAAKSAGSGDKSIVAVGGDTQAPVIKKRTVELSMAWELDCVAAGVMPLDGDHVAVLGLVPISSSEEKDEEGKSEEDPASTPISSTISGRAKGDNILELQILNRSSGMVTSSDALPLLVVPSTATKKVDSSADGATGKSKILKDSASEYSFVSSFAIPRMDDIIEAEEETEFNEDDGGGDEFEMSMFNVMTGGSNTGGGGAAAVGALETKESKRCYVDPHTKWSIRSITYNDDDEKDDETEKKNDDASVDGSTSAKSTYSDDYTFLFRPQKSSKTATTAANVPSPSTPPIMVISSPSDAVLVRTRDVDDALSFARAKGRHGLALRRALKNKRKVRRHSLNDLINEYLMALLRLNRQPDAQRVNGDSGGLTVSRLQIAARAAPMLFGNNISLWERWVYEFAKIPGGLFVLREYLPVRDPKLPPSLYEMILEKMFVEVESMLSESSREKEKKHSYIREYAKSAQDATDLYLNTLRAWGTTSSIRERIKLHKLYYKQRQRLTCPAEKVFDPMLKQAEIDLHIRMNQTAAGYLQNSPDPLLSDLNSHRSGSDTHALKSSIDEPSGITSDALFDMMAVSSHLSSRLSSSIGKERSAVQDKSKKTAIEKKTNANATVIEAMAEIKFMQGHYDEALKLFLAIGAQFIDIPLSSVEDEALRLVGSNALHEKAEMDEKKHQDVIEMSSPHRYKHVLAMIESHHMHRSILNEDRIELMLFKENDISFEESDNMEGANCSPVIAFIRLVGLDLSGRFLVENCVPPPGIGGALLEGTLKTDERSTSVHSERGANLPLDMVANQLRSSPKLLHWYLHQIFVHKPEIYVRFSNTAVPPKEITDLHRIHLESYIEYAYEDTSDDERDLSDVPAYDAADVETPLMAFLKAALHYGGARPDDVRRMLEERRRKSTGSSLFARELAFVIKTYGSDTEEDSRKILELYLEGAKSLPIAVEYAEQNSKHSAVLWEMLVARCIQSGGDGSLFGALLEAAARCGADLAHLVSQIPEGMRIEGLRPRLIAAVADYRLKLKIHESASDVLSQDKVGLLRELCHRSRRGLRVVSHVEENKKAGQISISTNISNTESRRVYTEFNAMAKRRSKRHRHALSMPIR</sequence>
<feature type="region of interest" description="Disordered" evidence="1">
    <location>
        <begin position="401"/>
        <end position="426"/>
    </location>
</feature>
<proteinExistence type="predicted"/>
<protein>
    <recommendedName>
        <fullName evidence="2">Vps41 beta-propeller domain-containing protein</fullName>
    </recommendedName>
</protein>
<dbReference type="GO" id="GO:0009267">
    <property type="term" value="P:cellular response to starvation"/>
    <property type="evidence" value="ECO:0007669"/>
    <property type="project" value="TreeGrafter"/>
</dbReference>
<feature type="domain" description="Vps41 beta-propeller" evidence="2">
    <location>
        <begin position="452"/>
        <end position="672"/>
    </location>
</feature>
<evidence type="ECO:0000259" key="2">
    <source>
        <dbReference type="Pfam" id="PF23411"/>
    </source>
</evidence>